<accession>A0A9D2M644</accession>
<evidence type="ECO:0000313" key="1">
    <source>
        <dbReference type="EMBL" id="HJB41093.1"/>
    </source>
</evidence>
<reference evidence="1" key="1">
    <citation type="journal article" date="2021" name="PeerJ">
        <title>Extensive microbial diversity within the chicken gut microbiome revealed by metagenomics and culture.</title>
        <authorList>
            <person name="Gilroy R."/>
            <person name="Ravi A."/>
            <person name="Getino M."/>
            <person name="Pursley I."/>
            <person name="Horton D.L."/>
            <person name="Alikhan N.F."/>
            <person name="Baker D."/>
            <person name="Gharbi K."/>
            <person name="Hall N."/>
            <person name="Watson M."/>
            <person name="Adriaenssens E.M."/>
            <person name="Foster-Nyarko E."/>
            <person name="Jarju S."/>
            <person name="Secka A."/>
            <person name="Antonio M."/>
            <person name="Oren A."/>
            <person name="Chaudhuri R.R."/>
            <person name="La Ragione R."/>
            <person name="Hildebrand F."/>
            <person name="Pallen M.J."/>
        </authorList>
    </citation>
    <scope>NUCLEOTIDE SEQUENCE</scope>
    <source>
        <strain evidence="1">ChiBcec8-13705</strain>
    </source>
</reference>
<proteinExistence type="predicted"/>
<comment type="caution">
    <text evidence="1">The sequence shown here is derived from an EMBL/GenBank/DDBJ whole genome shotgun (WGS) entry which is preliminary data.</text>
</comment>
<dbReference type="Proteomes" id="UP000886803">
    <property type="component" value="Unassembled WGS sequence"/>
</dbReference>
<dbReference type="AlphaFoldDB" id="A0A9D2M644"/>
<evidence type="ECO:0008006" key="3">
    <source>
        <dbReference type="Google" id="ProtNLM"/>
    </source>
</evidence>
<reference evidence="1" key="2">
    <citation type="submission" date="2021-04" db="EMBL/GenBank/DDBJ databases">
        <authorList>
            <person name="Gilroy R."/>
        </authorList>
    </citation>
    <scope>NUCLEOTIDE SEQUENCE</scope>
    <source>
        <strain evidence="1">ChiBcec8-13705</strain>
    </source>
</reference>
<protein>
    <recommendedName>
        <fullName evidence="3">Phage tail protein</fullName>
    </recommendedName>
</protein>
<dbReference type="Gene3D" id="2.40.30.200">
    <property type="match status" value="1"/>
</dbReference>
<organism evidence="1 2">
    <name type="scientific">Candidatus Gemmiger avicola</name>
    <dbReference type="NCBI Taxonomy" id="2838605"/>
    <lineage>
        <taxon>Bacteria</taxon>
        <taxon>Bacillati</taxon>
        <taxon>Bacillota</taxon>
        <taxon>Clostridia</taxon>
        <taxon>Eubacteriales</taxon>
        <taxon>Gemmiger</taxon>
    </lineage>
</organism>
<evidence type="ECO:0000313" key="2">
    <source>
        <dbReference type="Proteomes" id="UP000886803"/>
    </source>
</evidence>
<sequence>MVHRLFFAGHSSLEYGIYISGTDTYKGAERVVNYRDAPGRNGSLVQDEGRYKNIPIPYKAFVRRNFPQYSEAARQWLLAPQGYQRLEDDYHLDEYRMAVFAGPVDFVGRFLNLSGEVTLNFNCMPQRWLKSGEQAISITSGKTLYNAWQPSEPLIQVVGNGTLHVGKYVVTVKGIPGSEPVSIDSAVSDAWQGTNNRNENVELENHQYPILEPGEVTINYTGFSSVSITPRWWRL</sequence>
<name>A0A9D2M644_9FIRM</name>
<gene>
    <name evidence="1" type="ORF">H9945_01175</name>
</gene>
<dbReference type="EMBL" id="DWYG01000013">
    <property type="protein sequence ID" value="HJB41093.1"/>
    <property type="molecule type" value="Genomic_DNA"/>
</dbReference>